<dbReference type="Pfam" id="PF04198">
    <property type="entry name" value="Sugar-bind"/>
    <property type="match status" value="1"/>
</dbReference>
<dbReference type="Gene3D" id="3.40.50.1360">
    <property type="match status" value="1"/>
</dbReference>
<accession>A0A6J4H5X3</accession>
<organism evidence="6">
    <name type="scientific">uncultured Acetobacteraceae bacterium</name>
    <dbReference type="NCBI Taxonomy" id="169975"/>
    <lineage>
        <taxon>Bacteria</taxon>
        <taxon>Pseudomonadati</taxon>
        <taxon>Pseudomonadota</taxon>
        <taxon>Alphaproteobacteria</taxon>
        <taxon>Acetobacterales</taxon>
        <taxon>Acetobacteraceae</taxon>
        <taxon>environmental samples</taxon>
    </lineage>
</organism>
<evidence type="ECO:0000256" key="3">
    <source>
        <dbReference type="ARBA" id="ARBA00023125"/>
    </source>
</evidence>
<gene>
    <name evidence="6" type="ORF">AVDCRST_MAG04-176</name>
</gene>
<feature type="non-terminal residue" evidence="6">
    <location>
        <position position="150"/>
    </location>
</feature>
<dbReference type="PANTHER" id="PTHR34294">
    <property type="entry name" value="TRANSCRIPTIONAL REGULATOR-RELATED"/>
    <property type="match status" value="1"/>
</dbReference>
<proteinExistence type="inferred from homology"/>
<reference evidence="6" key="1">
    <citation type="submission" date="2020-02" db="EMBL/GenBank/DDBJ databases">
        <authorList>
            <person name="Meier V. D."/>
        </authorList>
    </citation>
    <scope>NUCLEOTIDE SEQUENCE</scope>
    <source>
        <strain evidence="6">AVDCRST_MAG04</strain>
    </source>
</reference>
<sequence>MLPSPAPRTGPAGLVLTASVARRFYFDGASKSEIANELGLSRFKVARLLHEARSTGLVRIEFTYRGEIDLALSERLRTEYGLRRCVVVDSPEDDGSLLRTNVGRAAAGLLAEIVTPDDVLGLAWARSLMAMRTALQELAPCTVVQLTGAL</sequence>
<keyword evidence="2" id="KW-0805">Transcription regulation</keyword>
<evidence type="ECO:0000256" key="2">
    <source>
        <dbReference type="ARBA" id="ARBA00023015"/>
    </source>
</evidence>
<name>A0A6J4H5X3_9PROT</name>
<keyword evidence="3" id="KW-0238">DNA-binding</keyword>
<evidence type="ECO:0000256" key="1">
    <source>
        <dbReference type="ARBA" id="ARBA00010466"/>
    </source>
</evidence>
<evidence type="ECO:0000259" key="5">
    <source>
        <dbReference type="Pfam" id="PF04198"/>
    </source>
</evidence>
<dbReference type="Gene3D" id="1.10.10.10">
    <property type="entry name" value="Winged helix-like DNA-binding domain superfamily/Winged helix DNA-binding domain"/>
    <property type="match status" value="1"/>
</dbReference>
<evidence type="ECO:0000256" key="4">
    <source>
        <dbReference type="ARBA" id="ARBA00023163"/>
    </source>
</evidence>
<dbReference type="PANTHER" id="PTHR34294:SF1">
    <property type="entry name" value="TRANSCRIPTIONAL REGULATOR LSRR"/>
    <property type="match status" value="1"/>
</dbReference>
<dbReference type="GO" id="GO:0030246">
    <property type="term" value="F:carbohydrate binding"/>
    <property type="evidence" value="ECO:0007669"/>
    <property type="project" value="InterPro"/>
</dbReference>
<dbReference type="SUPFAM" id="SSF100950">
    <property type="entry name" value="NagB/RpiA/CoA transferase-like"/>
    <property type="match status" value="1"/>
</dbReference>
<comment type="similarity">
    <text evidence="1">Belongs to the SorC transcriptional regulatory family.</text>
</comment>
<protein>
    <recommendedName>
        <fullName evidence="5">Sugar-binding domain-containing protein</fullName>
    </recommendedName>
</protein>
<dbReference type="InterPro" id="IPR051054">
    <property type="entry name" value="SorC_transcr_regulators"/>
</dbReference>
<keyword evidence="4" id="KW-0804">Transcription</keyword>
<dbReference type="GO" id="GO:0003677">
    <property type="term" value="F:DNA binding"/>
    <property type="evidence" value="ECO:0007669"/>
    <property type="project" value="UniProtKB-KW"/>
</dbReference>
<dbReference type="InterPro" id="IPR036388">
    <property type="entry name" value="WH-like_DNA-bd_sf"/>
</dbReference>
<feature type="domain" description="Sugar-binding" evidence="5">
    <location>
        <begin position="69"/>
        <end position="149"/>
    </location>
</feature>
<dbReference type="EMBL" id="CADCTL010000010">
    <property type="protein sequence ID" value="CAA9212374.1"/>
    <property type="molecule type" value="Genomic_DNA"/>
</dbReference>
<dbReference type="InterPro" id="IPR007324">
    <property type="entry name" value="Sugar-bd_dom_put"/>
</dbReference>
<dbReference type="InterPro" id="IPR037171">
    <property type="entry name" value="NagB/RpiA_transferase-like"/>
</dbReference>
<evidence type="ECO:0000313" key="6">
    <source>
        <dbReference type="EMBL" id="CAA9212374.1"/>
    </source>
</evidence>
<dbReference type="AlphaFoldDB" id="A0A6J4H5X3"/>